<sequence>MKWQKFKSLEDLKKEYKLLKELRKEIKREFPDIEIKANTWKNAWIFIKNINDFLEKELLIFTFLKVDNPSRAKIIGLDDKILFNKDERKKWKRKIAKIIAPDKNNNSEESNEAMKKFNEICEEVDADE</sequence>
<dbReference type="EMBL" id="BK015885">
    <property type="protein sequence ID" value="DAD71672.1"/>
    <property type="molecule type" value="Genomic_DNA"/>
</dbReference>
<evidence type="ECO:0000313" key="1">
    <source>
        <dbReference type="EMBL" id="DAD71672.1"/>
    </source>
</evidence>
<organism evidence="1">
    <name type="scientific">Siphoviridae sp. ctl0E3</name>
    <dbReference type="NCBI Taxonomy" id="2827586"/>
    <lineage>
        <taxon>Viruses</taxon>
        <taxon>Duplodnaviria</taxon>
        <taxon>Heunggongvirae</taxon>
        <taxon>Uroviricota</taxon>
        <taxon>Caudoviricetes</taxon>
    </lineage>
</organism>
<protein>
    <submittedName>
        <fullName evidence="1">Uncharacterized protein</fullName>
    </submittedName>
</protein>
<accession>A0A8S5LP58</accession>
<reference evidence="1" key="1">
    <citation type="journal article" date="2021" name="Proc. Natl. Acad. Sci. U.S.A.">
        <title>A Catalog of Tens of Thousands of Viruses from Human Metagenomes Reveals Hidden Associations with Chronic Diseases.</title>
        <authorList>
            <person name="Tisza M.J."/>
            <person name="Buck C.B."/>
        </authorList>
    </citation>
    <scope>NUCLEOTIDE SEQUENCE</scope>
    <source>
        <strain evidence="1">Ctl0E3</strain>
    </source>
</reference>
<name>A0A8S5LP58_9CAUD</name>
<proteinExistence type="predicted"/>